<dbReference type="RefSeq" id="WP_126636959.1">
    <property type="nucleotide sequence ID" value="NZ_BIFH01000016.1"/>
</dbReference>
<protein>
    <recommendedName>
        <fullName evidence="1">Aminoglycoside phosphotransferase domain-containing protein</fullName>
    </recommendedName>
</protein>
<gene>
    <name evidence="2" type="ORF">EHYA_02487</name>
</gene>
<dbReference type="Gene3D" id="3.90.1200.10">
    <property type="match status" value="1"/>
</dbReference>
<dbReference type="SUPFAM" id="SSF56112">
    <property type="entry name" value="Protein kinase-like (PK-like)"/>
    <property type="match status" value="1"/>
</dbReference>
<evidence type="ECO:0000313" key="2">
    <source>
        <dbReference type="EMBL" id="GCD94818.1"/>
    </source>
</evidence>
<dbReference type="Proteomes" id="UP000286931">
    <property type="component" value="Unassembled WGS sequence"/>
</dbReference>
<evidence type="ECO:0000259" key="1">
    <source>
        <dbReference type="Pfam" id="PF01636"/>
    </source>
</evidence>
<dbReference type="Pfam" id="PF01636">
    <property type="entry name" value="APH"/>
    <property type="match status" value="1"/>
</dbReference>
<dbReference type="EMBL" id="BIFH01000016">
    <property type="protein sequence ID" value="GCD94818.1"/>
    <property type="molecule type" value="Genomic_DNA"/>
</dbReference>
<proteinExistence type="predicted"/>
<comment type="caution">
    <text evidence="2">The sequence shown here is derived from an EMBL/GenBank/DDBJ whole genome shotgun (WGS) entry which is preliminary data.</text>
</comment>
<name>A0A401YJR2_9ACTN</name>
<organism evidence="2 3">
    <name type="scientific">Embleya hyalina</name>
    <dbReference type="NCBI Taxonomy" id="516124"/>
    <lineage>
        <taxon>Bacteria</taxon>
        <taxon>Bacillati</taxon>
        <taxon>Actinomycetota</taxon>
        <taxon>Actinomycetes</taxon>
        <taxon>Kitasatosporales</taxon>
        <taxon>Streptomycetaceae</taxon>
        <taxon>Embleya</taxon>
    </lineage>
</organism>
<reference evidence="2 3" key="1">
    <citation type="submission" date="2018-12" db="EMBL/GenBank/DDBJ databases">
        <title>Draft genome sequence of Embleya hyalina NBRC 13850T.</title>
        <authorList>
            <person name="Komaki H."/>
            <person name="Hosoyama A."/>
            <person name="Kimura A."/>
            <person name="Ichikawa N."/>
            <person name="Tamura T."/>
        </authorList>
    </citation>
    <scope>NUCLEOTIDE SEQUENCE [LARGE SCALE GENOMIC DNA]</scope>
    <source>
        <strain evidence="2 3">NBRC 13850</strain>
    </source>
</reference>
<dbReference type="OrthoDB" id="2570531at2"/>
<dbReference type="InterPro" id="IPR011009">
    <property type="entry name" value="Kinase-like_dom_sf"/>
</dbReference>
<evidence type="ECO:0000313" key="3">
    <source>
        <dbReference type="Proteomes" id="UP000286931"/>
    </source>
</evidence>
<keyword evidence="3" id="KW-1185">Reference proteome</keyword>
<dbReference type="InterPro" id="IPR002575">
    <property type="entry name" value="Aminoglycoside_PTrfase"/>
</dbReference>
<feature type="domain" description="Aminoglycoside phosphotransferase" evidence="1">
    <location>
        <begin position="156"/>
        <end position="226"/>
    </location>
</feature>
<accession>A0A401YJR2</accession>
<sequence length="260" mass="28598">MSTRYTWPELPEGLRSAVESVTGPVRASDRITTWHSNAPFTGALTTDSGKVFAKAAPDHDTATMEQYRRETLLAPIVNRFAAPLLGHVAEHGWTVLLFGFVKGGQADLSPGHTDLGYLSATLREVQQIRPPHGLALPTLAHQWTKYLDGDQRSLLSGNHLLHNDLVPSNVMLRRAGYGDQVVLVDWGRAVLGPAWAEYAGLYMWLLFSGHNPAQARAWLARFPAWRMASRAAIRAYVAGATAECADSPEHVARWASLLDR</sequence>
<dbReference type="AlphaFoldDB" id="A0A401YJR2"/>